<dbReference type="InterPro" id="IPR027417">
    <property type="entry name" value="P-loop_NTPase"/>
</dbReference>
<keyword evidence="6" id="KW-1185">Reference proteome</keyword>
<evidence type="ECO:0000313" key="6">
    <source>
        <dbReference type="Proteomes" id="UP000812440"/>
    </source>
</evidence>
<accession>A0A8T2IKY3</accession>
<protein>
    <recommendedName>
        <fullName evidence="3">Sulfotransferase</fullName>
        <ecNumber evidence="3">2.8.2.-</ecNumber>
    </recommendedName>
</protein>
<dbReference type="AlphaFoldDB" id="A0A8T2IKY3"/>
<dbReference type="EMBL" id="JAACNH010000303">
    <property type="protein sequence ID" value="KAG8431201.1"/>
    <property type="molecule type" value="Genomic_DNA"/>
</dbReference>
<dbReference type="Proteomes" id="UP000812440">
    <property type="component" value="Unassembled WGS sequence"/>
</dbReference>
<proteinExistence type="inferred from homology"/>
<gene>
    <name evidence="5" type="ORF">GDO86_019255</name>
</gene>
<dbReference type="GO" id="GO:0008146">
    <property type="term" value="F:sulfotransferase activity"/>
    <property type="evidence" value="ECO:0007669"/>
    <property type="project" value="InterPro"/>
</dbReference>
<dbReference type="EC" id="2.8.2.-" evidence="3"/>
<feature type="domain" description="Sulfotransferase" evidence="4">
    <location>
        <begin position="38"/>
        <end position="168"/>
    </location>
</feature>
<comment type="caution">
    <text evidence="5">The sequence shown here is derived from an EMBL/GenBank/DDBJ whole genome shotgun (WGS) entry which is preliminary data.</text>
</comment>
<dbReference type="PANTHER" id="PTHR11783">
    <property type="entry name" value="SULFOTRANSFERASE SULT"/>
    <property type="match status" value="1"/>
</dbReference>
<dbReference type="Pfam" id="PF00685">
    <property type="entry name" value="Sulfotransfer_1"/>
    <property type="match status" value="1"/>
</dbReference>
<sequence length="175" mass="20346">MDVVQRWRCKDWDEVRGVPLPRAFTSNWKRIDFFQARDDDIYIITYPKSGTTWMSEIIDVVLSDGDIERSKRDSIYNKVPMLEFDAPGLIPPGSQQLESVPSPRVIKTHLPISLIPKSIWEKNCKIVYMARNPKDIAVSYYYFDKMTNLNPDPGPWDHFLERFIQGKGEATLHIA</sequence>
<evidence type="ECO:0000256" key="1">
    <source>
        <dbReference type="ARBA" id="ARBA00005771"/>
    </source>
</evidence>
<dbReference type="Gene3D" id="3.40.50.300">
    <property type="entry name" value="P-loop containing nucleotide triphosphate hydrolases"/>
    <property type="match status" value="1"/>
</dbReference>
<dbReference type="SUPFAM" id="SSF52540">
    <property type="entry name" value="P-loop containing nucleoside triphosphate hydrolases"/>
    <property type="match status" value="1"/>
</dbReference>
<dbReference type="InterPro" id="IPR000863">
    <property type="entry name" value="Sulfotransferase_dom"/>
</dbReference>
<evidence type="ECO:0000259" key="4">
    <source>
        <dbReference type="Pfam" id="PF00685"/>
    </source>
</evidence>
<reference evidence="5" key="1">
    <citation type="thesis" date="2020" institute="ProQuest LLC" country="789 East Eisenhower Parkway, Ann Arbor, MI, USA">
        <title>Comparative Genomics and Chromosome Evolution.</title>
        <authorList>
            <person name="Mudd A.B."/>
        </authorList>
    </citation>
    <scope>NUCLEOTIDE SEQUENCE</scope>
    <source>
        <strain evidence="5">Female2</strain>
        <tissue evidence="5">Blood</tissue>
    </source>
</reference>
<organism evidence="5 6">
    <name type="scientific">Hymenochirus boettgeri</name>
    <name type="common">Congo dwarf clawed frog</name>
    <dbReference type="NCBI Taxonomy" id="247094"/>
    <lineage>
        <taxon>Eukaryota</taxon>
        <taxon>Metazoa</taxon>
        <taxon>Chordata</taxon>
        <taxon>Craniata</taxon>
        <taxon>Vertebrata</taxon>
        <taxon>Euteleostomi</taxon>
        <taxon>Amphibia</taxon>
        <taxon>Batrachia</taxon>
        <taxon>Anura</taxon>
        <taxon>Pipoidea</taxon>
        <taxon>Pipidae</taxon>
        <taxon>Pipinae</taxon>
        <taxon>Hymenochirus</taxon>
    </lineage>
</organism>
<evidence type="ECO:0000256" key="2">
    <source>
        <dbReference type="ARBA" id="ARBA00022679"/>
    </source>
</evidence>
<dbReference type="OrthoDB" id="205623at2759"/>
<keyword evidence="2 3" id="KW-0808">Transferase</keyword>
<evidence type="ECO:0000313" key="5">
    <source>
        <dbReference type="EMBL" id="KAG8431201.1"/>
    </source>
</evidence>
<comment type="similarity">
    <text evidence="1 3">Belongs to the sulfotransferase 1 family.</text>
</comment>
<name>A0A8T2IKY3_9PIPI</name>
<evidence type="ECO:0000256" key="3">
    <source>
        <dbReference type="RuleBase" id="RU361155"/>
    </source>
</evidence>